<sequence>MVVVMMRLTASVTPRLATTPAVQARHQWPPWRWIGPNGASSFYSGGASDVGSRRRPGCCQGLGRLPARVNLTARSASLTALKTVFYFSALSSFRHGVLVK</sequence>
<evidence type="ECO:0000313" key="2">
    <source>
        <dbReference type="Proteomes" id="UP000324222"/>
    </source>
</evidence>
<dbReference type="AlphaFoldDB" id="A0A5B7FZ02"/>
<comment type="caution">
    <text evidence="1">The sequence shown here is derived from an EMBL/GenBank/DDBJ whole genome shotgun (WGS) entry which is preliminary data.</text>
</comment>
<proteinExistence type="predicted"/>
<dbReference type="EMBL" id="VSRR010009389">
    <property type="protein sequence ID" value="MPC50263.1"/>
    <property type="molecule type" value="Genomic_DNA"/>
</dbReference>
<organism evidence="1 2">
    <name type="scientific">Portunus trituberculatus</name>
    <name type="common">Swimming crab</name>
    <name type="synonym">Neptunus trituberculatus</name>
    <dbReference type="NCBI Taxonomy" id="210409"/>
    <lineage>
        <taxon>Eukaryota</taxon>
        <taxon>Metazoa</taxon>
        <taxon>Ecdysozoa</taxon>
        <taxon>Arthropoda</taxon>
        <taxon>Crustacea</taxon>
        <taxon>Multicrustacea</taxon>
        <taxon>Malacostraca</taxon>
        <taxon>Eumalacostraca</taxon>
        <taxon>Eucarida</taxon>
        <taxon>Decapoda</taxon>
        <taxon>Pleocyemata</taxon>
        <taxon>Brachyura</taxon>
        <taxon>Eubrachyura</taxon>
        <taxon>Portunoidea</taxon>
        <taxon>Portunidae</taxon>
        <taxon>Portuninae</taxon>
        <taxon>Portunus</taxon>
    </lineage>
</organism>
<accession>A0A5B7FZ02</accession>
<gene>
    <name evidence="1" type="ORF">E2C01_044087</name>
</gene>
<reference evidence="1 2" key="1">
    <citation type="submission" date="2019-05" db="EMBL/GenBank/DDBJ databases">
        <title>Another draft genome of Portunus trituberculatus and its Hox gene families provides insights of decapod evolution.</title>
        <authorList>
            <person name="Jeong J.-H."/>
            <person name="Song I."/>
            <person name="Kim S."/>
            <person name="Choi T."/>
            <person name="Kim D."/>
            <person name="Ryu S."/>
            <person name="Kim W."/>
        </authorList>
    </citation>
    <scope>NUCLEOTIDE SEQUENCE [LARGE SCALE GENOMIC DNA]</scope>
    <source>
        <tissue evidence="1">Muscle</tissue>
    </source>
</reference>
<dbReference type="Proteomes" id="UP000324222">
    <property type="component" value="Unassembled WGS sequence"/>
</dbReference>
<evidence type="ECO:0000313" key="1">
    <source>
        <dbReference type="EMBL" id="MPC50263.1"/>
    </source>
</evidence>
<name>A0A5B7FZ02_PORTR</name>
<protein>
    <submittedName>
        <fullName evidence="1">Uncharacterized protein</fullName>
    </submittedName>
</protein>
<keyword evidence="2" id="KW-1185">Reference proteome</keyword>